<keyword evidence="4" id="KW-1185">Reference proteome</keyword>
<keyword evidence="2" id="KW-0812">Transmembrane</keyword>
<feature type="transmembrane region" description="Helical" evidence="2">
    <location>
        <begin position="99"/>
        <end position="118"/>
    </location>
</feature>
<feature type="transmembrane region" description="Helical" evidence="2">
    <location>
        <begin position="231"/>
        <end position="256"/>
    </location>
</feature>
<feature type="transmembrane region" description="Helical" evidence="2">
    <location>
        <begin position="125"/>
        <end position="146"/>
    </location>
</feature>
<accession>A0ABT5E6E3</accession>
<dbReference type="InterPro" id="IPR024464">
    <property type="entry name" value="DUF2391"/>
</dbReference>
<evidence type="ECO:0000313" key="3">
    <source>
        <dbReference type="EMBL" id="MDC0721432.1"/>
    </source>
</evidence>
<evidence type="ECO:0000313" key="4">
    <source>
        <dbReference type="Proteomes" id="UP001221686"/>
    </source>
</evidence>
<proteinExistence type="predicted"/>
<keyword evidence="2" id="KW-1133">Transmembrane helix</keyword>
<keyword evidence="2" id="KW-0472">Membrane</keyword>
<name>A0ABT5E6E3_9BACT</name>
<dbReference type="EMBL" id="JAQNDL010000003">
    <property type="protein sequence ID" value="MDC0721432.1"/>
    <property type="molecule type" value="Genomic_DNA"/>
</dbReference>
<gene>
    <name evidence="3" type="ORF">POL25_31285</name>
</gene>
<feature type="region of interest" description="Disordered" evidence="1">
    <location>
        <begin position="1"/>
        <end position="20"/>
    </location>
</feature>
<feature type="transmembrane region" description="Helical" evidence="2">
    <location>
        <begin position="166"/>
        <end position="185"/>
    </location>
</feature>
<evidence type="ECO:0000256" key="1">
    <source>
        <dbReference type="SAM" id="MobiDB-lite"/>
    </source>
</evidence>
<protein>
    <submittedName>
        <fullName evidence="3">DUF2391 family protein</fullName>
    </submittedName>
</protein>
<feature type="transmembrane region" description="Helical" evidence="2">
    <location>
        <begin position="268"/>
        <end position="289"/>
    </location>
</feature>
<reference evidence="3 4" key="1">
    <citation type="submission" date="2022-11" db="EMBL/GenBank/DDBJ databases">
        <title>Minimal conservation of predation-associated metabolite biosynthetic gene clusters underscores biosynthetic potential of Myxococcota including descriptions for ten novel species: Archangium lansinium sp. nov., Myxococcus landrumus sp. nov., Nannocystis bai.</title>
        <authorList>
            <person name="Ahearne A."/>
            <person name="Stevens C."/>
            <person name="Dowd S."/>
        </authorList>
    </citation>
    <scope>NUCLEOTIDE SEQUENCE [LARGE SCALE GENOMIC DNA]</scope>
    <source>
        <strain evidence="3 4">BB15-2</strain>
    </source>
</reference>
<evidence type="ECO:0000256" key="2">
    <source>
        <dbReference type="SAM" id="Phobius"/>
    </source>
</evidence>
<dbReference type="Pfam" id="PF09622">
    <property type="entry name" value="DUF2391"/>
    <property type="match status" value="1"/>
</dbReference>
<organism evidence="3 4">
    <name type="scientific">Nannocystis bainbridge</name>
    <dbReference type="NCBI Taxonomy" id="2995303"/>
    <lineage>
        <taxon>Bacteria</taxon>
        <taxon>Pseudomonadati</taxon>
        <taxon>Myxococcota</taxon>
        <taxon>Polyangia</taxon>
        <taxon>Nannocystales</taxon>
        <taxon>Nannocystaceae</taxon>
        <taxon>Nannocystis</taxon>
    </lineage>
</organism>
<sequence length="292" mass="30238">MSAAPNDDPGALRASDRRRSPAVGQSLQEYGRGIAGGLLFSLPLLYTGEIWRAGELLSPERLLLGLGGVFVLLLGYNRYAGLRQDAGRLEVVLDSVEELGLGLLLSAALLALLGRIDLAMAGPELLGKVLVGGLAVAIGVSVGTAQLGGGDDDDCGMTGERDDLSFFGQMALSLCGAVLVAANIAPTEEIPEIAGTLHEWALLGLTVVTLAVGALVLHFSDFLNTRPADRAHAVLIGSLASYVAAIVASVALLWFFGRFDRCDLPACLAQTLVLGLPTAIGASAGRLLLQAR</sequence>
<dbReference type="Proteomes" id="UP001221686">
    <property type="component" value="Unassembled WGS sequence"/>
</dbReference>
<dbReference type="RefSeq" id="WP_272089935.1">
    <property type="nucleotide sequence ID" value="NZ_JAQNDL010000003.1"/>
</dbReference>
<feature type="transmembrane region" description="Helical" evidence="2">
    <location>
        <begin position="197"/>
        <end position="219"/>
    </location>
</feature>
<comment type="caution">
    <text evidence="3">The sequence shown here is derived from an EMBL/GenBank/DDBJ whole genome shotgun (WGS) entry which is preliminary data.</text>
</comment>
<feature type="transmembrane region" description="Helical" evidence="2">
    <location>
        <begin position="62"/>
        <end position="79"/>
    </location>
</feature>